<feature type="domain" description="SEFIR" evidence="1">
    <location>
        <begin position="11"/>
        <end position="147"/>
    </location>
</feature>
<protein>
    <recommendedName>
        <fullName evidence="1">SEFIR domain-containing protein</fullName>
    </recommendedName>
</protein>
<dbReference type="InterPro" id="IPR035897">
    <property type="entry name" value="Toll_tir_struct_dom_sf"/>
</dbReference>
<evidence type="ECO:0000313" key="2">
    <source>
        <dbReference type="EMBL" id="PEI84649.1"/>
    </source>
</evidence>
<dbReference type="InterPro" id="IPR000157">
    <property type="entry name" value="TIR_dom"/>
</dbReference>
<organism evidence="2">
    <name type="scientific">Bacillus toyonensis</name>
    <dbReference type="NCBI Taxonomy" id="155322"/>
    <lineage>
        <taxon>Bacteria</taxon>
        <taxon>Bacillati</taxon>
        <taxon>Bacillota</taxon>
        <taxon>Bacilli</taxon>
        <taxon>Bacillales</taxon>
        <taxon>Bacillaceae</taxon>
        <taxon>Bacillus</taxon>
        <taxon>Bacillus cereus group</taxon>
    </lineage>
</organism>
<reference evidence="2" key="1">
    <citation type="submission" date="2017-09" db="EMBL/GenBank/DDBJ databases">
        <title>Large-scale bioinformatics analysis of Bacillus genomes uncovers conserved roles of natural products in bacterial physiology.</title>
        <authorList>
            <consortium name="Agbiome Team Llc"/>
            <person name="Bleich R.M."/>
            <person name="Kirk G.J."/>
            <person name="Santa Maria K.C."/>
            <person name="Allen S.E."/>
            <person name="Farag S."/>
            <person name="Shank E.A."/>
            <person name="Bowers A."/>
        </authorList>
    </citation>
    <scope>NUCLEOTIDE SEQUENCE</scope>
    <source>
        <strain evidence="2">AFS005430</strain>
    </source>
</reference>
<dbReference type="Proteomes" id="UP000220969">
    <property type="component" value="Unassembled WGS sequence"/>
</dbReference>
<dbReference type="PROSITE" id="PS51534">
    <property type="entry name" value="SEFIR"/>
    <property type="match status" value="1"/>
</dbReference>
<dbReference type="SUPFAM" id="SSF52200">
    <property type="entry name" value="Toll/Interleukin receptor TIR domain"/>
    <property type="match status" value="1"/>
</dbReference>
<dbReference type="EMBL" id="NUEH01000043">
    <property type="protein sequence ID" value="PEI84649.1"/>
    <property type="molecule type" value="Genomic_DNA"/>
</dbReference>
<proteinExistence type="predicted"/>
<dbReference type="AlphaFoldDB" id="A0AB73R7C4"/>
<dbReference type="Pfam" id="PF13676">
    <property type="entry name" value="TIR_2"/>
    <property type="match status" value="1"/>
</dbReference>
<sequence>MEQQTENGSRAPKVFISYAWTSHDYQEKVVALATRLMENGIEVIIDVWDLKPGHNMYAFMESMVTDSTIDKVLVLCNKTYADKAENYVGGVGTETQIIGPKMYNKVKQETFIPVILEREESAIDYIPVHMDGSIYIDLDRNFEQGFEELLRLLYKQPILRKPKLGSAPTYIFDEKKTKFKVSGVLSSIRESIIRQPGRVKGLCHDYTKALMHDLEEYRISDGDLVAPYDEKIYNLIHEMVPLRNNYIEFLEQLCGDDSLFDTKVITRIFEDLHAFSGPLDTSGPYIFEHYRYFIHEIFLYTATVLISRQMYDKLNEICKHVYFVKRRHSNEIIEGSYGLFYYYLESLIKDRNDRLSLNRKSVHADLIKDLSSSSEYSWENLMEADFILYYIQNINELEGKQHLYKMHWYPVTIAYAQVASPSIPLFKKLTSKAHFNEIKNLLSIETVEDLERIKELSLKNQDRSQPRIPALANMLPNEIAIY</sequence>
<evidence type="ECO:0000259" key="1">
    <source>
        <dbReference type="PROSITE" id="PS51534"/>
    </source>
</evidence>
<dbReference type="RefSeq" id="WP_088081817.1">
    <property type="nucleotide sequence ID" value="NZ_NUEH01000043.1"/>
</dbReference>
<dbReference type="Gene3D" id="3.40.50.10140">
    <property type="entry name" value="Toll/interleukin-1 receptor homology (TIR) domain"/>
    <property type="match status" value="1"/>
</dbReference>
<gene>
    <name evidence="2" type="ORF">CN678_18945</name>
</gene>
<comment type="caution">
    <text evidence="2">The sequence shown here is derived from an EMBL/GenBank/DDBJ whole genome shotgun (WGS) entry which is preliminary data.</text>
</comment>
<dbReference type="GO" id="GO:0007165">
    <property type="term" value="P:signal transduction"/>
    <property type="evidence" value="ECO:0007669"/>
    <property type="project" value="InterPro"/>
</dbReference>
<accession>A0AB73R7C4</accession>
<dbReference type="InterPro" id="IPR013568">
    <property type="entry name" value="SEFIR_dom"/>
</dbReference>
<name>A0AB73R7C4_9BACI</name>